<dbReference type="KEGG" id="mnt:21393655"/>
<dbReference type="Proteomes" id="UP000030645">
    <property type="component" value="Unassembled WGS sequence"/>
</dbReference>
<evidence type="ECO:0000256" key="2">
    <source>
        <dbReference type="ARBA" id="ARBA00022801"/>
    </source>
</evidence>
<sequence>METNTNNASTQVAAYKLGNTSSSPTWEEIRGSNNWKDLLEPLNLELREFILRCGDFCEATYDAYMKESMNFPESSFFNDVMLQNAPDYQVRYFLYAPSGSNIIGVQSTKSEINSTHWIGYVAVTTDDVSKKTGRREIYVVWRGTDNVGEWITNLFGALHSKPLGGSLIESGNKEVTVHGGWLEMYTDEKVVTGGISVRKQLHNAIQELKQEYEGREEKLSLVITGHSLGGALATLSAFDLVENKIIGDHIPGVSAIVFSCPNVGNEAFRKRVLETHSKQIKILHVKNVRDIVPRVPFVLLAPHKFVTTSTSELEVDTWKSPYLETSQEQHKFQSKGVIENILNVIEHLPYLIEGAIDQHNLEALLHVVAWWNGKDKEFDKTPKVRRSLALVNKWSNYLKDELRVPARWWEEKDKKGMVPVLEWVPKDQWPEWANIFLILPKPN</sequence>
<dbReference type="AlphaFoldDB" id="W9RZ60"/>
<organism evidence="7 8">
    <name type="scientific">Morus notabilis</name>
    <dbReference type="NCBI Taxonomy" id="981085"/>
    <lineage>
        <taxon>Eukaryota</taxon>
        <taxon>Viridiplantae</taxon>
        <taxon>Streptophyta</taxon>
        <taxon>Embryophyta</taxon>
        <taxon>Tracheophyta</taxon>
        <taxon>Spermatophyta</taxon>
        <taxon>Magnoliopsida</taxon>
        <taxon>eudicotyledons</taxon>
        <taxon>Gunneridae</taxon>
        <taxon>Pentapetalae</taxon>
        <taxon>rosids</taxon>
        <taxon>fabids</taxon>
        <taxon>Rosales</taxon>
        <taxon>Moraceae</taxon>
        <taxon>Moreae</taxon>
        <taxon>Morus</taxon>
    </lineage>
</organism>
<dbReference type="PANTHER" id="PTHR31828:SF10">
    <property type="entry name" value="PHOSPHOLIPASE A1-IIDELTA"/>
    <property type="match status" value="1"/>
</dbReference>
<dbReference type="GO" id="GO:0008970">
    <property type="term" value="F:phospholipase A1 activity"/>
    <property type="evidence" value="ECO:0007669"/>
    <property type="project" value="UniProtKB-UniRule"/>
</dbReference>
<evidence type="ECO:0000256" key="4">
    <source>
        <dbReference type="ARBA" id="ARBA00023098"/>
    </source>
</evidence>
<accession>W9RZ60</accession>
<comment type="function">
    <text evidence="5">Acylhydrolase that catalyzes the hydrolysis of phospholipids at the sn-1 position.</text>
</comment>
<comment type="similarity">
    <text evidence="1 5">Belongs to the AB hydrolase superfamily. Lipase family.</text>
</comment>
<keyword evidence="3 5" id="KW-0442">Lipid degradation</keyword>
<evidence type="ECO:0000313" key="7">
    <source>
        <dbReference type="EMBL" id="EXC00253.1"/>
    </source>
</evidence>
<feature type="domain" description="Fungal lipase-type" evidence="6">
    <location>
        <begin position="138"/>
        <end position="298"/>
    </location>
</feature>
<gene>
    <name evidence="7" type="ORF">L484_010360</name>
</gene>
<dbReference type="PANTHER" id="PTHR31828">
    <property type="entry name" value="PHOSPHOLIPASE A1-IIGAMMA"/>
    <property type="match status" value="1"/>
</dbReference>
<dbReference type="GO" id="GO:0016042">
    <property type="term" value="P:lipid catabolic process"/>
    <property type="evidence" value="ECO:0007669"/>
    <property type="project" value="UniProtKB-UniRule"/>
</dbReference>
<dbReference type="SUPFAM" id="SSF53474">
    <property type="entry name" value="alpha/beta-Hydrolases"/>
    <property type="match status" value="1"/>
</dbReference>
<evidence type="ECO:0000259" key="6">
    <source>
        <dbReference type="Pfam" id="PF01764"/>
    </source>
</evidence>
<dbReference type="EC" id="3.1.1.-" evidence="5"/>
<keyword evidence="2 5" id="KW-0378">Hydrolase</keyword>
<evidence type="ECO:0000256" key="3">
    <source>
        <dbReference type="ARBA" id="ARBA00022963"/>
    </source>
</evidence>
<dbReference type="InterPro" id="IPR033556">
    <property type="entry name" value="PLA"/>
</dbReference>
<name>W9RZ60_9ROSA</name>
<dbReference type="Pfam" id="PF01764">
    <property type="entry name" value="Lipase_3"/>
    <property type="match status" value="1"/>
</dbReference>
<dbReference type="eggNOG" id="KOG4569">
    <property type="taxonomic scope" value="Eukaryota"/>
</dbReference>
<proteinExistence type="inferred from homology"/>
<evidence type="ECO:0000256" key="5">
    <source>
        <dbReference type="RuleBase" id="RU367093"/>
    </source>
</evidence>
<protein>
    <recommendedName>
        <fullName evidence="5">Phospholipase A1</fullName>
        <ecNumber evidence="5">3.1.1.-</ecNumber>
    </recommendedName>
</protein>
<keyword evidence="4 5" id="KW-0443">Lipid metabolism</keyword>
<reference evidence="8" key="1">
    <citation type="submission" date="2013-01" db="EMBL/GenBank/DDBJ databases">
        <title>Draft Genome Sequence of a Mulberry Tree, Morus notabilis C.K. Schneid.</title>
        <authorList>
            <person name="He N."/>
            <person name="Zhao S."/>
        </authorList>
    </citation>
    <scope>NUCLEOTIDE SEQUENCE</scope>
</reference>
<evidence type="ECO:0000313" key="8">
    <source>
        <dbReference type="Proteomes" id="UP000030645"/>
    </source>
</evidence>
<dbReference type="EMBL" id="KE345308">
    <property type="protein sequence ID" value="EXC00253.1"/>
    <property type="molecule type" value="Genomic_DNA"/>
</dbReference>
<dbReference type="InterPro" id="IPR029058">
    <property type="entry name" value="AB_hydrolase_fold"/>
</dbReference>
<evidence type="ECO:0000256" key="1">
    <source>
        <dbReference type="ARBA" id="ARBA00010701"/>
    </source>
</evidence>
<dbReference type="OrthoDB" id="438440at2759"/>
<dbReference type="Gene3D" id="3.40.50.1820">
    <property type="entry name" value="alpha/beta hydrolase"/>
    <property type="match status" value="1"/>
</dbReference>
<dbReference type="InterPro" id="IPR002921">
    <property type="entry name" value="Fungal_lipase-type"/>
</dbReference>
<keyword evidence="8" id="KW-1185">Reference proteome</keyword>
<dbReference type="CDD" id="cd00519">
    <property type="entry name" value="Lipase_3"/>
    <property type="match status" value="1"/>
</dbReference>